<evidence type="ECO:0000313" key="10">
    <source>
        <dbReference type="Proteomes" id="UP000515909"/>
    </source>
</evidence>
<evidence type="ECO:0000256" key="3">
    <source>
        <dbReference type="ARBA" id="ARBA00023082"/>
    </source>
</evidence>
<dbReference type="SUPFAM" id="SSF88659">
    <property type="entry name" value="Sigma3 and sigma4 domains of RNA polymerase sigma factors"/>
    <property type="match status" value="1"/>
</dbReference>
<accession>A0A7G8TEU6</accession>
<evidence type="ECO:0000256" key="1">
    <source>
        <dbReference type="ARBA" id="ARBA00010641"/>
    </source>
</evidence>
<evidence type="ECO:0000259" key="8">
    <source>
        <dbReference type="Pfam" id="PF04542"/>
    </source>
</evidence>
<dbReference type="AlphaFoldDB" id="A0A7G8TEU6"/>
<organism evidence="9 10">
    <name type="scientific">Caproicibacter fermentans</name>
    <dbReference type="NCBI Taxonomy" id="2576756"/>
    <lineage>
        <taxon>Bacteria</taxon>
        <taxon>Bacillati</taxon>
        <taxon>Bacillota</taxon>
        <taxon>Clostridia</taxon>
        <taxon>Eubacteriales</taxon>
        <taxon>Acutalibacteraceae</taxon>
        <taxon>Caproicibacter</taxon>
    </lineage>
</organism>
<feature type="region of interest" description="Disordered" evidence="7">
    <location>
        <begin position="85"/>
        <end position="104"/>
    </location>
</feature>
<comment type="similarity">
    <text evidence="1 6">Belongs to the sigma-70 factor family. ECF subfamily.</text>
</comment>
<dbReference type="Proteomes" id="UP000515909">
    <property type="component" value="Chromosome"/>
</dbReference>
<reference evidence="9 10" key="1">
    <citation type="submission" date="2020-08" db="EMBL/GenBank/DDBJ databases">
        <title>The isolate Caproiciproducens sp. 7D4C2 produces n-caproate at mildly acidic conditions from hexoses: genome and rBOX comparison with related strains and chain-elongating bacteria.</title>
        <authorList>
            <person name="Esquivel-Elizondo S."/>
            <person name="Bagci C."/>
            <person name="Temovska M."/>
            <person name="Jeon B.S."/>
            <person name="Bessarab I."/>
            <person name="Williams R.B.H."/>
            <person name="Huson D.H."/>
            <person name="Angenent L.T."/>
        </authorList>
    </citation>
    <scope>NUCLEOTIDE SEQUENCE [LARGE SCALE GENOMIC DNA]</scope>
    <source>
        <strain evidence="9 10">7D4C2</strain>
    </source>
</reference>
<gene>
    <name evidence="9" type="ORF">HCR03_07950</name>
</gene>
<dbReference type="NCBIfam" id="TIGR02937">
    <property type="entry name" value="sigma70-ECF"/>
    <property type="match status" value="1"/>
</dbReference>
<dbReference type="GO" id="GO:0006352">
    <property type="term" value="P:DNA-templated transcription initiation"/>
    <property type="evidence" value="ECO:0007669"/>
    <property type="project" value="InterPro"/>
</dbReference>
<evidence type="ECO:0000256" key="7">
    <source>
        <dbReference type="SAM" id="MobiDB-lite"/>
    </source>
</evidence>
<dbReference type="PANTHER" id="PTHR43133">
    <property type="entry name" value="RNA POLYMERASE ECF-TYPE SIGMA FACTO"/>
    <property type="match status" value="1"/>
</dbReference>
<keyword evidence="3 6" id="KW-0731">Sigma factor</keyword>
<dbReference type="PANTHER" id="PTHR43133:SF60">
    <property type="entry name" value="RNA POLYMERASE SIGMA FACTOR SIGV"/>
    <property type="match status" value="1"/>
</dbReference>
<proteinExistence type="inferred from homology"/>
<dbReference type="GO" id="GO:0003677">
    <property type="term" value="F:DNA binding"/>
    <property type="evidence" value="ECO:0007669"/>
    <property type="project" value="UniProtKB-KW"/>
</dbReference>
<dbReference type="KEGG" id="cfem:HCR03_07950"/>
<evidence type="ECO:0000313" key="9">
    <source>
        <dbReference type="EMBL" id="QNK42137.1"/>
    </source>
</evidence>
<evidence type="ECO:0000256" key="6">
    <source>
        <dbReference type="RuleBase" id="RU000716"/>
    </source>
</evidence>
<protein>
    <recommendedName>
        <fullName evidence="6">RNA polymerase sigma factor</fullName>
    </recommendedName>
</protein>
<keyword evidence="2 6" id="KW-0805">Transcription regulation</keyword>
<evidence type="ECO:0000256" key="4">
    <source>
        <dbReference type="ARBA" id="ARBA00023125"/>
    </source>
</evidence>
<feature type="domain" description="RNA polymerase sigma-70 region 2" evidence="8">
    <location>
        <begin position="16"/>
        <end position="76"/>
    </location>
</feature>
<evidence type="ECO:0000256" key="2">
    <source>
        <dbReference type="ARBA" id="ARBA00023015"/>
    </source>
</evidence>
<dbReference type="InterPro" id="IPR013324">
    <property type="entry name" value="RNA_pol_sigma_r3/r4-like"/>
</dbReference>
<sequence>MVMRINVRQFECTLVRYQSLIFTICLTMTKNYFDAEDLAQETFLSAYRNWNRFDGENPKAWLTAIAVNKCRDFLKSPARKSLPLPEEDAALLRDPGGLPEEQAEDRMSKEHIRGLCGRLKEPYRSVAESYFCDEKKLSELARESGQNIRTLETRLYRAKKLLKALWEEEQQ</sequence>
<dbReference type="InterPro" id="IPR039425">
    <property type="entry name" value="RNA_pol_sigma-70-like"/>
</dbReference>
<dbReference type="InterPro" id="IPR014284">
    <property type="entry name" value="RNA_pol_sigma-70_dom"/>
</dbReference>
<dbReference type="GO" id="GO:0016987">
    <property type="term" value="F:sigma factor activity"/>
    <property type="evidence" value="ECO:0007669"/>
    <property type="project" value="UniProtKB-KW"/>
</dbReference>
<dbReference type="InterPro" id="IPR007627">
    <property type="entry name" value="RNA_pol_sigma70_r2"/>
</dbReference>
<dbReference type="InterPro" id="IPR000838">
    <property type="entry name" value="RNA_pol_sigma70_ECF_CS"/>
</dbReference>
<dbReference type="RefSeq" id="WP_187037520.1">
    <property type="nucleotide sequence ID" value="NZ_CP060286.1"/>
</dbReference>
<keyword evidence="5 6" id="KW-0804">Transcription</keyword>
<dbReference type="Pfam" id="PF04542">
    <property type="entry name" value="Sigma70_r2"/>
    <property type="match status" value="1"/>
</dbReference>
<dbReference type="Gene3D" id="1.10.10.10">
    <property type="entry name" value="Winged helix-like DNA-binding domain superfamily/Winged helix DNA-binding domain"/>
    <property type="match status" value="1"/>
</dbReference>
<keyword evidence="4 6" id="KW-0238">DNA-binding</keyword>
<evidence type="ECO:0000256" key="5">
    <source>
        <dbReference type="ARBA" id="ARBA00023163"/>
    </source>
</evidence>
<dbReference type="Gene3D" id="1.10.1740.10">
    <property type="match status" value="1"/>
</dbReference>
<dbReference type="PROSITE" id="PS01063">
    <property type="entry name" value="SIGMA70_ECF"/>
    <property type="match status" value="1"/>
</dbReference>
<name>A0A7G8TEU6_9FIRM</name>
<dbReference type="InterPro" id="IPR036388">
    <property type="entry name" value="WH-like_DNA-bd_sf"/>
</dbReference>
<dbReference type="EMBL" id="CP060286">
    <property type="protein sequence ID" value="QNK42137.1"/>
    <property type="molecule type" value="Genomic_DNA"/>
</dbReference>
<dbReference type="InterPro" id="IPR013325">
    <property type="entry name" value="RNA_pol_sigma_r2"/>
</dbReference>
<dbReference type="SUPFAM" id="SSF88946">
    <property type="entry name" value="Sigma2 domain of RNA polymerase sigma factors"/>
    <property type="match status" value="1"/>
</dbReference>